<dbReference type="Gene3D" id="3.30.565.10">
    <property type="entry name" value="Histidine kinase-like ATPase, C-terminal domain"/>
    <property type="match status" value="1"/>
</dbReference>
<dbReference type="PROSITE" id="PS50046">
    <property type="entry name" value="PHYTOCHROME_2"/>
    <property type="match status" value="1"/>
</dbReference>
<organism evidence="7 8">
    <name type="scientific">Enterovirga aerilata</name>
    <dbReference type="NCBI Taxonomy" id="2730920"/>
    <lineage>
        <taxon>Bacteria</taxon>
        <taxon>Pseudomonadati</taxon>
        <taxon>Pseudomonadota</taxon>
        <taxon>Alphaproteobacteria</taxon>
        <taxon>Hyphomicrobiales</taxon>
        <taxon>Methylobacteriaceae</taxon>
        <taxon>Enterovirga</taxon>
    </lineage>
</organism>
<protein>
    <submittedName>
        <fullName evidence="7">GAF domain-containing protein</fullName>
    </submittedName>
</protein>
<dbReference type="InterPro" id="IPR001294">
    <property type="entry name" value="Phytochrome"/>
</dbReference>
<accession>A0A849HZW9</accession>
<gene>
    <name evidence="7" type="ORF">HJG44_11815</name>
</gene>
<dbReference type="InterPro" id="IPR003018">
    <property type="entry name" value="GAF"/>
</dbReference>
<dbReference type="PANTHER" id="PTHR43065">
    <property type="entry name" value="SENSOR HISTIDINE KINASE"/>
    <property type="match status" value="1"/>
</dbReference>
<dbReference type="Pfam" id="PF08446">
    <property type="entry name" value="PAS_2"/>
    <property type="match status" value="1"/>
</dbReference>
<dbReference type="InterPro" id="IPR036890">
    <property type="entry name" value="HATPase_C_sf"/>
</dbReference>
<dbReference type="InterPro" id="IPR043150">
    <property type="entry name" value="Phytochrome_PHY_sf"/>
</dbReference>
<dbReference type="Proteomes" id="UP000564885">
    <property type="component" value="Unassembled WGS sequence"/>
</dbReference>
<sequence length="717" mass="77403">MSDRSRVTEPGMDFAECDREPIHIPDAIQPHGMLIVLERGTLSAVQGAGDIEGRLGIEEWVGRSAGLILGDALAARIARTADSMGAGGFVGQLRGPSGERLDVSAHQSGEFVCVELEPAPAAEIPSAVLLGGIEAAAGSFERASGLKPLCDRAAVEFRRLTGYDRVLVYRFSEDGSGEVLGEDRDGALGSFLNHHFPSADVPLQARALYVRNLVRVIPDIGYTPAPLRPARPGAEPLDMSDCALRSVSPVHLQYMRNMRVGASASVSIVKDGALWGLVACHNAIPKLLPYHSRAACRALAGAFARQIKVREEAGLYRERIRARGYEDELVARLGRAPSVEEALVDSRGELRDMMRADGLAILSGGKVVRAGTCPDETAIRALGRWALPQALAEPFATAELGALHPPGLADFSLASGLLATAVSAEENLGLLWFRAEQVETINWAGNPHKAVRLRPGETLSPRASFAAWSESVRGRSRPWSAAELEGAVRIRHALLEARQGRRLRELNQQLAQMLADKDLLLERTEVLLKEVNHRVQNSLALVSSFLALQARASDDPGLRGHLDEAQRRLSAVALVHRRLYRSDQVETVDLSRYLEELCTEMLDSMGGEWSGHVSLDLAPVSVPTDRAVPLGLVLTELVINANKYAYGGEPGPIDIALEQDRAQIRLVVADRGRGRSGDRQGFGTRMMRALVAQLSGALEYRDNGPGLRAVLTAPIAA</sequence>
<dbReference type="AlphaFoldDB" id="A0A849HZW9"/>
<reference evidence="7 8" key="1">
    <citation type="submission" date="2020-04" db="EMBL/GenBank/DDBJ databases">
        <title>Enterovirga sp. isolate from soil.</title>
        <authorList>
            <person name="Chea S."/>
            <person name="Kim D.-U."/>
        </authorList>
    </citation>
    <scope>NUCLEOTIDE SEQUENCE [LARGE SCALE GENOMIC DNA]</scope>
    <source>
        <strain evidence="7 8">DB1703</strain>
    </source>
</reference>
<keyword evidence="4" id="KW-0157">Chromophore</keyword>
<dbReference type="Pfam" id="PF13581">
    <property type="entry name" value="HATPase_c_2"/>
    <property type="match status" value="1"/>
</dbReference>
<dbReference type="SUPFAM" id="SSF55874">
    <property type="entry name" value="ATPase domain of HSP90 chaperone/DNA topoisomerase II/histidine kinase"/>
    <property type="match status" value="1"/>
</dbReference>
<dbReference type="Gene3D" id="3.30.450.20">
    <property type="entry name" value="PAS domain"/>
    <property type="match status" value="2"/>
</dbReference>
<dbReference type="GO" id="GO:0006355">
    <property type="term" value="P:regulation of DNA-templated transcription"/>
    <property type="evidence" value="ECO:0007669"/>
    <property type="project" value="InterPro"/>
</dbReference>
<proteinExistence type="inferred from homology"/>
<dbReference type="EMBL" id="JABEPP010000003">
    <property type="protein sequence ID" value="NNM73066.1"/>
    <property type="molecule type" value="Genomic_DNA"/>
</dbReference>
<keyword evidence="5" id="KW-0675">Receptor</keyword>
<evidence type="ECO:0000256" key="1">
    <source>
        <dbReference type="ARBA" id="ARBA00006402"/>
    </source>
</evidence>
<evidence type="ECO:0000313" key="8">
    <source>
        <dbReference type="Proteomes" id="UP000564885"/>
    </source>
</evidence>
<dbReference type="SUPFAM" id="SSF55781">
    <property type="entry name" value="GAF domain-like"/>
    <property type="match status" value="2"/>
</dbReference>
<name>A0A849HZW9_9HYPH</name>
<evidence type="ECO:0000256" key="2">
    <source>
        <dbReference type="ARBA" id="ARBA00022543"/>
    </source>
</evidence>
<feature type="domain" description="Phytochrome chromophore attachment site" evidence="6">
    <location>
        <begin position="145"/>
        <end position="301"/>
    </location>
</feature>
<dbReference type="PANTHER" id="PTHR43065:SF23">
    <property type="entry name" value="SENSOR HISTIDINE KINASE PDTAS"/>
    <property type="match status" value="1"/>
</dbReference>
<keyword evidence="8" id="KW-1185">Reference proteome</keyword>
<comment type="caution">
    <text evidence="7">The sequence shown here is derived from an EMBL/GenBank/DDBJ whole genome shotgun (WGS) entry which is preliminary data.</text>
</comment>
<dbReference type="Gene3D" id="3.30.450.270">
    <property type="match status" value="1"/>
</dbReference>
<dbReference type="Pfam" id="PF00360">
    <property type="entry name" value="PHY"/>
    <property type="match status" value="1"/>
</dbReference>
<evidence type="ECO:0000256" key="3">
    <source>
        <dbReference type="ARBA" id="ARBA00022606"/>
    </source>
</evidence>
<dbReference type="GO" id="GO:0009584">
    <property type="term" value="P:detection of visible light"/>
    <property type="evidence" value="ECO:0007669"/>
    <property type="project" value="InterPro"/>
</dbReference>
<evidence type="ECO:0000256" key="4">
    <source>
        <dbReference type="ARBA" id="ARBA00022991"/>
    </source>
</evidence>
<dbReference type="Pfam" id="PF07568">
    <property type="entry name" value="HisKA_2"/>
    <property type="match status" value="1"/>
</dbReference>
<dbReference type="SMART" id="SM00387">
    <property type="entry name" value="HATPase_c"/>
    <property type="match status" value="1"/>
</dbReference>
<keyword evidence="2" id="KW-0600">Photoreceptor protein</keyword>
<dbReference type="InterPro" id="IPR029016">
    <property type="entry name" value="GAF-like_dom_sf"/>
</dbReference>
<dbReference type="InterPro" id="IPR011495">
    <property type="entry name" value="Sig_transdc_His_kin_sub2_dim/P"/>
</dbReference>
<dbReference type="InterPro" id="IPR013515">
    <property type="entry name" value="Phytochrome_cen-reg"/>
</dbReference>
<dbReference type="InterPro" id="IPR016132">
    <property type="entry name" value="Phyto_chromo_attachment"/>
</dbReference>
<dbReference type="InterPro" id="IPR013654">
    <property type="entry name" value="PAS_2"/>
</dbReference>
<keyword evidence="3" id="KW-0716">Sensory transduction</keyword>
<dbReference type="Gene3D" id="3.30.450.40">
    <property type="match status" value="1"/>
</dbReference>
<evidence type="ECO:0000256" key="5">
    <source>
        <dbReference type="ARBA" id="ARBA00023170"/>
    </source>
</evidence>
<dbReference type="GO" id="GO:0009881">
    <property type="term" value="F:photoreceptor activity"/>
    <property type="evidence" value="ECO:0007669"/>
    <property type="project" value="UniProtKB-KW"/>
</dbReference>
<dbReference type="SUPFAM" id="SSF55785">
    <property type="entry name" value="PYP-like sensor domain (PAS domain)"/>
    <property type="match status" value="1"/>
</dbReference>
<dbReference type="PRINTS" id="PR01033">
    <property type="entry name" value="PHYTOCHROME"/>
</dbReference>
<dbReference type="SMART" id="SM00065">
    <property type="entry name" value="GAF"/>
    <property type="match status" value="1"/>
</dbReference>
<dbReference type="InterPro" id="IPR003594">
    <property type="entry name" value="HATPase_dom"/>
</dbReference>
<dbReference type="Pfam" id="PF01590">
    <property type="entry name" value="GAF"/>
    <property type="match status" value="1"/>
</dbReference>
<comment type="similarity">
    <text evidence="1">In the N-terminal section; belongs to the phytochrome family.</text>
</comment>
<dbReference type="InterPro" id="IPR035965">
    <property type="entry name" value="PAS-like_dom_sf"/>
</dbReference>
<evidence type="ECO:0000313" key="7">
    <source>
        <dbReference type="EMBL" id="NNM73066.1"/>
    </source>
</evidence>
<dbReference type="RefSeq" id="WP_171218563.1">
    <property type="nucleotide sequence ID" value="NZ_JABEPP010000003.1"/>
</dbReference>
<evidence type="ECO:0000259" key="6">
    <source>
        <dbReference type="PROSITE" id="PS50046"/>
    </source>
</evidence>